<dbReference type="PROSITE" id="PS50835">
    <property type="entry name" value="IG_LIKE"/>
    <property type="match status" value="2"/>
</dbReference>
<name>A0A9N7YHG9_PLEPL</name>
<dbReference type="EMBL" id="CADEAL010000924">
    <property type="protein sequence ID" value="CAB1426902.1"/>
    <property type="molecule type" value="Genomic_DNA"/>
</dbReference>
<proteinExistence type="inferred from homology"/>
<dbReference type="InterPro" id="IPR013783">
    <property type="entry name" value="Ig-like_fold"/>
</dbReference>
<dbReference type="SUPFAM" id="SSF48726">
    <property type="entry name" value="Immunoglobulin"/>
    <property type="match status" value="2"/>
</dbReference>
<keyword evidence="5" id="KW-1185">Reference proteome</keyword>
<accession>A0A9N7YHG9</accession>
<feature type="signal peptide" evidence="2">
    <location>
        <begin position="1"/>
        <end position="29"/>
    </location>
</feature>
<dbReference type="GO" id="GO:0004867">
    <property type="term" value="F:serine-type endopeptidase inhibitor activity"/>
    <property type="evidence" value="ECO:0007669"/>
    <property type="project" value="InterPro"/>
</dbReference>
<dbReference type="InterPro" id="IPR003598">
    <property type="entry name" value="Ig_sub2"/>
</dbReference>
<evidence type="ECO:0000313" key="5">
    <source>
        <dbReference type="Proteomes" id="UP001153269"/>
    </source>
</evidence>
<organism evidence="4 5">
    <name type="scientific">Pleuronectes platessa</name>
    <name type="common">European plaice</name>
    <dbReference type="NCBI Taxonomy" id="8262"/>
    <lineage>
        <taxon>Eukaryota</taxon>
        <taxon>Metazoa</taxon>
        <taxon>Chordata</taxon>
        <taxon>Craniata</taxon>
        <taxon>Vertebrata</taxon>
        <taxon>Euteleostomi</taxon>
        <taxon>Actinopterygii</taxon>
        <taxon>Neopterygii</taxon>
        <taxon>Teleostei</taxon>
        <taxon>Neoteleostei</taxon>
        <taxon>Acanthomorphata</taxon>
        <taxon>Carangaria</taxon>
        <taxon>Pleuronectiformes</taxon>
        <taxon>Pleuronectoidei</taxon>
        <taxon>Pleuronectidae</taxon>
        <taxon>Pleuronectes</taxon>
    </lineage>
</organism>
<dbReference type="InterPro" id="IPR023796">
    <property type="entry name" value="Serpin_dom"/>
</dbReference>
<keyword evidence="2" id="KW-0732">Signal</keyword>
<evidence type="ECO:0000259" key="3">
    <source>
        <dbReference type="PROSITE" id="PS50835"/>
    </source>
</evidence>
<dbReference type="SMART" id="SM00408">
    <property type="entry name" value="IGc2"/>
    <property type="match status" value="2"/>
</dbReference>
<dbReference type="Pfam" id="PF00079">
    <property type="entry name" value="Serpin"/>
    <property type="match status" value="1"/>
</dbReference>
<dbReference type="Gene3D" id="3.30.497.10">
    <property type="entry name" value="Antithrombin, subunit I, domain 2"/>
    <property type="match status" value="1"/>
</dbReference>
<dbReference type="InterPro" id="IPR000215">
    <property type="entry name" value="Serpin_fam"/>
</dbReference>
<sequence>MPILEKQRGMRLQATLFVLLQLIFELSSCTELQVTHGSTLELPCVMFQSDISGAAITWTFQGKDVSPQSTGPVRVKKGGLYLSISPVTSADEGQYVCLVKLNNVEMISSYDIKVAASSVYTIKVSQGSHTHLPCHFPTSSQVSANAFWFRETDAGMKMSLNLEDDILNDIQRFSLIYPFDSDQTVLIRDTVLEDAGTYHCESAAGQKLSTVRLIVQAAPTPPPFLCKDMNTAWEPCQDESSRTGEPILQESLREFSMNLYSYLRESNPSSNLLFSPISISGMFSHLLLGAKNDTRKAIERAVCLPHDFHCLHVHMKKLREKLSGSLQMASQIFYNPQMNLTESFTDQSIEFYDAQPTRLLNTSEENTQMINSWVANKTNNKITQLVDSISPSTQLILLNAVSFSGQWKVKFGPGPSKGLFTKLNGDLVKVPLLYHRGYMMATKYVLELKAQVARFALSGDSSLYILVPRTYKVEDLQQLEDQMTDTAVLQMIEEMKTTSPHPVEVSLPRIKLDVQPDMTIVMKKLGLSSLFEEPNLCGLYSEDRLLLDDARHRAFLALTEDGVEAGAATAIGFARSFPSFSAMQPFVMLLWSDQANVPLFIGRVTDP</sequence>
<dbReference type="Pfam" id="PF07686">
    <property type="entry name" value="V-set"/>
    <property type="match status" value="1"/>
</dbReference>
<protein>
    <recommendedName>
        <fullName evidence="3">Ig-like domain-containing protein</fullName>
    </recommendedName>
</protein>
<dbReference type="SMART" id="SM00409">
    <property type="entry name" value="IG"/>
    <property type="match status" value="2"/>
</dbReference>
<feature type="domain" description="Ig-like" evidence="3">
    <location>
        <begin position="2"/>
        <end position="108"/>
    </location>
</feature>
<dbReference type="PANTHER" id="PTHR11461:SF159">
    <property type="entry name" value="PLASMA PROTEASE C1 INHIBITOR"/>
    <property type="match status" value="1"/>
</dbReference>
<dbReference type="SUPFAM" id="SSF56574">
    <property type="entry name" value="Serpins"/>
    <property type="match status" value="1"/>
</dbReference>
<feature type="domain" description="Ig-like" evidence="3">
    <location>
        <begin position="112"/>
        <end position="216"/>
    </location>
</feature>
<dbReference type="SMART" id="SM00093">
    <property type="entry name" value="SERPIN"/>
    <property type="match status" value="1"/>
</dbReference>
<gene>
    <name evidence="4" type="ORF">PLEPLA_LOCUS14840</name>
</gene>
<dbReference type="InterPro" id="IPR036186">
    <property type="entry name" value="Serpin_sf"/>
</dbReference>
<dbReference type="Gene3D" id="2.60.40.10">
    <property type="entry name" value="Immunoglobulins"/>
    <property type="match status" value="2"/>
</dbReference>
<dbReference type="Pfam" id="PF13927">
    <property type="entry name" value="Ig_3"/>
    <property type="match status" value="1"/>
</dbReference>
<dbReference type="AlphaFoldDB" id="A0A9N7YHG9"/>
<dbReference type="InterPro" id="IPR042178">
    <property type="entry name" value="Serpin_sf_1"/>
</dbReference>
<reference evidence="4" key="1">
    <citation type="submission" date="2020-03" db="EMBL/GenBank/DDBJ databases">
        <authorList>
            <person name="Weist P."/>
        </authorList>
    </citation>
    <scope>NUCLEOTIDE SEQUENCE</scope>
</reference>
<dbReference type="Proteomes" id="UP001153269">
    <property type="component" value="Unassembled WGS sequence"/>
</dbReference>
<dbReference type="Gene3D" id="2.30.39.10">
    <property type="entry name" value="Alpha-1-antitrypsin, domain 1"/>
    <property type="match status" value="1"/>
</dbReference>
<dbReference type="InterPro" id="IPR003599">
    <property type="entry name" value="Ig_sub"/>
</dbReference>
<dbReference type="InterPro" id="IPR042185">
    <property type="entry name" value="Serpin_sf_2"/>
</dbReference>
<comment type="similarity">
    <text evidence="1">Belongs to the serpin family.</text>
</comment>
<evidence type="ECO:0000313" key="4">
    <source>
        <dbReference type="EMBL" id="CAB1426902.1"/>
    </source>
</evidence>
<dbReference type="InterPro" id="IPR007110">
    <property type="entry name" value="Ig-like_dom"/>
</dbReference>
<comment type="caution">
    <text evidence="4">The sequence shown here is derived from an EMBL/GenBank/DDBJ whole genome shotgun (WGS) entry which is preliminary data.</text>
</comment>
<dbReference type="CDD" id="cd00096">
    <property type="entry name" value="Ig"/>
    <property type="match status" value="1"/>
</dbReference>
<feature type="chain" id="PRO_5040437800" description="Ig-like domain-containing protein" evidence="2">
    <location>
        <begin position="30"/>
        <end position="607"/>
    </location>
</feature>
<dbReference type="InterPro" id="IPR013106">
    <property type="entry name" value="Ig_V-set"/>
</dbReference>
<dbReference type="PANTHER" id="PTHR11461">
    <property type="entry name" value="SERINE PROTEASE INHIBITOR, SERPIN"/>
    <property type="match status" value="1"/>
</dbReference>
<evidence type="ECO:0000256" key="1">
    <source>
        <dbReference type="RuleBase" id="RU000411"/>
    </source>
</evidence>
<evidence type="ECO:0000256" key="2">
    <source>
        <dbReference type="SAM" id="SignalP"/>
    </source>
</evidence>
<dbReference type="GO" id="GO:0005615">
    <property type="term" value="C:extracellular space"/>
    <property type="evidence" value="ECO:0007669"/>
    <property type="project" value="InterPro"/>
</dbReference>
<dbReference type="InterPro" id="IPR036179">
    <property type="entry name" value="Ig-like_dom_sf"/>
</dbReference>